<dbReference type="GO" id="GO:0001228">
    <property type="term" value="F:DNA-binding transcription activator activity, RNA polymerase II-specific"/>
    <property type="evidence" value="ECO:0007669"/>
    <property type="project" value="TreeGrafter"/>
</dbReference>
<dbReference type="PANTHER" id="PTHR47784">
    <property type="entry name" value="STEROL UPTAKE CONTROL PROTEIN 2"/>
    <property type="match status" value="1"/>
</dbReference>
<dbReference type="AlphaFoldDB" id="A0A163JMH8"/>
<feature type="region of interest" description="Disordered" evidence="1">
    <location>
        <begin position="1"/>
        <end position="123"/>
    </location>
</feature>
<protein>
    <submittedName>
        <fullName evidence="2">Uncharacterized protein</fullName>
    </submittedName>
</protein>
<feature type="compositionally biased region" description="Low complexity" evidence="1">
    <location>
        <begin position="55"/>
        <end position="65"/>
    </location>
</feature>
<dbReference type="OrthoDB" id="3546279at2759"/>
<keyword evidence="3" id="KW-1185">Reference proteome</keyword>
<dbReference type="InterPro" id="IPR053157">
    <property type="entry name" value="Sterol_Uptake_Regulator"/>
</dbReference>
<feature type="compositionally biased region" description="Polar residues" evidence="1">
    <location>
        <begin position="109"/>
        <end position="119"/>
    </location>
</feature>
<feature type="compositionally biased region" description="Low complexity" evidence="1">
    <location>
        <begin position="19"/>
        <end position="28"/>
    </location>
</feature>
<dbReference type="STRING" id="5454.A0A163JMH8"/>
<dbReference type="Proteomes" id="UP000076837">
    <property type="component" value="Unassembled WGS sequence"/>
</dbReference>
<feature type="region of interest" description="Disordered" evidence="1">
    <location>
        <begin position="522"/>
        <end position="569"/>
    </location>
</feature>
<gene>
    <name evidence="2" type="ORF">ST47_g2265</name>
</gene>
<dbReference type="EMBL" id="JYNV01000103">
    <property type="protein sequence ID" value="KZM26452.1"/>
    <property type="molecule type" value="Genomic_DNA"/>
</dbReference>
<proteinExistence type="predicted"/>
<dbReference type="PANTHER" id="PTHR47784:SF5">
    <property type="entry name" value="STEROL UPTAKE CONTROL PROTEIN 2"/>
    <property type="match status" value="1"/>
</dbReference>
<feature type="compositionally biased region" description="Basic and acidic residues" evidence="1">
    <location>
        <begin position="35"/>
        <end position="49"/>
    </location>
</feature>
<evidence type="ECO:0000256" key="1">
    <source>
        <dbReference type="SAM" id="MobiDB-lite"/>
    </source>
</evidence>
<sequence>MPPMREEIVDPLHLPTPPRIRFFTTTPPSGCIELDPARSPESELQRHLTDPPGAPASTAGSATGSVALKREKHPSSERSRTGSSTSSPSLLIDHGLSSSVMEPGDGASEGSSPNSQSDQFPFLRPFIHKPTSNQIDFWVRDVELMHHWTIDTYGELSQREDMRYTWRVDAPKHSVTHTFLMHEILALAAFHKASQIPDLRKEYYTLAIHHQDLAIKGMRPKLQDIVPGEVPAIVATSTLLTLGVFASTGFEASCADIPSPPSAIDGILDIFSLMQGMGNVLALAHVHVLDSFLGPMFRDPLESTPSQPLLQELIQRISNLVSFIETKPELSEQERSGYLGVIAHFEPVLKLASPPRVDNRELRFLFFWPLHLDGNFLAAVRQRHSGALVILMYYATMLFAAEPRYWFMDGWGYRLMKACHDVVDKSWLPATKWPLAFLDTGPTYSLFANIGRSPEGVQQGQRPLILPYTQQPPQTVPFRQYSEPPSRLSKRECISAPSAGPYPHLTGQMPASYATHMTSASNVPPMPEAVRNQSKHTDYSEHASNQPTDRTHGQSGTGTIQYIQKRKNQ</sequence>
<feature type="compositionally biased region" description="Polar residues" evidence="1">
    <location>
        <begin position="542"/>
        <end position="562"/>
    </location>
</feature>
<evidence type="ECO:0000313" key="2">
    <source>
        <dbReference type="EMBL" id="KZM26452.1"/>
    </source>
</evidence>
<accession>A0A163JMH8</accession>
<feature type="compositionally biased region" description="Basic and acidic residues" evidence="1">
    <location>
        <begin position="1"/>
        <end position="10"/>
    </location>
</feature>
<reference evidence="2 3" key="1">
    <citation type="journal article" date="2016" name="Sci. Rep.">
        <title>Draft genome sequencing and secretome analysis of fungal phytopathogen Ascochyta rabiei provides insight into the necrotrophic effector repertoire.</title>
        <authorList>
            <person name="Verma S."/>
            <person name="Gazara R.K."/>
            <person name="Nizam S."/>
            <person name="Parween S."/>
            <person name="Chattopadhyay D."/>
            <person name="Verma P.K."/>
        </authorList>
    </citation>
    <scope>NUCLEOTIDE SEQUENCE [LARGE SCALE GENOMIC DNA]</scope>
    <source>
        <strain evidence="2 3">ArDII</strain>
    </source>
</reference>
<evidence type="ECO:0000313" key="3">
    <source>
        <dbReference type="Proteomes" id="UP000076837"/>
    </source>
</evidence>
<comment type="caution">
    <text evidence="2">The sequence shown here is derived from an EMBL/GenBank/DDBJ whole genome shotgun (WGS) entry which is preliminary data.</text>
</comment>
<organism evidence="2 3">
    <name type="scientific">Didymella rabiei</name>
    <name type="common">Chickpea ascochyta blight fungus</name>
    <name type="synonym">Mycosphaerella rabiei</name>
    <dbReference type="NCBI Taxonomy" id="5454"/>
    <lineage>
        <taxon>Eukaryota</taxon>
        <taxon>Fungi</taxon>
        <taxon>Dikarya</taxon>
        <taxon>Ascomycota</taxon>
        <taxon>Pezizomycotina</taxon>
        <taxon>Dothideomycetes</taxon>
        <taxon>Pleosporomycetidae</taxon>
        <taxon>Pleosporales</taxon>
        <taxon>Pleosporineae</taxon>
        <taxon>Didymellaceae</taxon>
        <taxon>Ascochyta</taxon>
    </lineage>
</organism>
<name>A0A163JMH8_DIDRA</name>